<sequence length="304" mass="33256">MSQSSPERLGLTPFKVGKIRQLYSVGDDHLLMVASDKISAFDVVMEQAIPEKGRVLTAMTSFWCEELSHVAVGSLVSCDPSVIEHSVPGFKEASDLHGRTMLVRSAEMLSLECIVRGYLAGQAFEEYQQHGTIHTMAAPPGLGLGEQLPAPMFTPSTKAEEGHDLNIGLEEAAEIVGKKRLEEAQELCLNLYKAGAKRCADAGLILADTKFELGVIDGQLVLCDEVITPDSSRIWPADEVVIGQSPPAFDKQPFRDWLSAQPWEKSPPPPTLPDDVIATTSARYQAAYERVTNRALEDWYGRSS</sequence>
<dbReference type="Pfam" id="PF01259">
    <property type="entry name" value="SAICAR_synt"/>
    <property type="match status" value="1"/>
</dbReference>
<keyword evidence="3" id="KW-0436">Ligase</keyword>
<proteinExistence type="inferred from homology"/>
<evidence type="ECO:0000313" key="10">
    <source>
        <dbReference type="EMBL" id="CAB5019757.1"/>
    </source>
</evidence>
<dbReference type="HAMAP" id="MF_00137">
    <property type="entry name" value="SAICAR_synth"/>
    <property type="match status" value="1"/>
</dbReference>
<evidence type="ECO:0000259" key="7">
    <source>
        <dbReference type="Pfam" id="PF01259"/>
    </source>
</evidence>
<keyword evidence="5" id="KW-0658">Purine biosynthesis</keyword>
<dbReference type="GO" id="GO:0004639">
    <property type="term" value="F:phosphoribosylaminoimidazolesuccinocarboxamide synthase activity"/>
    <property type="evidence" value="ECO:0007669"/>
    <property type="project" value="UniProtKB-EC"/>
</dbReference>
<dbReference type="NCBIfam" id="NF010568">
    <property type="entry name" value="PRK13961.1"/>
    <property type="match status" value="1"/>
</dbReference>
<dbReference type="GO" id="GO:0006189">
    <property type="term" value="P:'de novo' IMP biosynthetic process"/>
    <property type="evidence" value="ECO:0007669"/>
    <property type="project" value="UniProtKB-UniPathway"/>
</dbReference>
<accession>A0A6J7AG92</accession>
<dbReference type="EMBL" id="CAFBLT010000001">
    <property type="protein sequence ID" value="CAB4871973.1"/>
    <property type="molecule type" value="Genomic_DNA"/>
</dbReference>
<dbReference type="NCBIfam" id="TIGR00081">
    <property type="entry name" value="purC"/>
    <property type="match status" value="1"/>
</dbReference>
<organism evidence="8">
    <name type="scientific">freshwater metagenome</name>
    <dbReference type="NCBI Taxonomy" id="449393"/>
    <lineage>
        <taxon>unclassified sequences</taxon>
        <taxon>metagenomes</taxon>
        <taxon>ecological metagenomes</taxon>
    </lineage>
</organism>
<dbReference type="InterPro" id="IPR028923">
    <property type="entry name" value="SAICAR_synt/ADE2_N"/>
</dbReference>
<dbReference type="GO" id="GO:0005524">
    <property type="term" value="F:ATP binding"/>
    <property type="evidence" value="ECO:0007669"/>
    <property type="project" value="UniProtKB-KW"/>
</dbReference>
<dbReference type="PANTHER" id="PTHR43700:SF1">
    <property type="entry name" value="PHOSPHORIBOSYLAMINOIMIDAZOLE-SUCCINOCARBOXAMIDE SYNTHASE"/>
    <property type="match status" value="1"/>
</dbReference>
<protein>
    <recommendedName>
        <fullName evidence="2">phosphoribosylaminoimidazolesuccinocarboxamide synthase</fullName>
        <ecNumber evidence="2">6.3.2.6</ecNumber>
    </recommendedName>
</protein>
<dbReference type="EC" id="6.3.2.6" evidence="2"/>
<gene>
    <name evidence="8" type="ORF">UFOPK3164_01267</name>
    <name evidence="9" type="ORF">UFOPK3427_00861</name>
    <name evidence="10" type="ORF">UFOPK4112_00844</name>
</gene>
<evidence type="ECO:0000313" key="9">
    <source>
        <dbReference type="EMBL" id="CAB4871973.1"/>
    </source>
</evidence>
<dbReference type="PANTHER" id="PTHR43700">
    <property type="entry name" value="PHOSPHORIBOSYLAMINOIMIDAZOLE-SUCCINOCARBOXAMIDE SYNTHASE"/>
    <property type="match status" value="1"/>
</dbReference>
<evidence type="ECO:0000313" key="8">
    <source>
        <dbReference type="EMBL" id="CAB4831817.1"/>
    </source>
</evidence>
<dbReference type="InterPro" id="IPR001636">
    <property type="entry name" value="SAICAR_synth"/>
</dbReference>
<name>A0A6J7AG92_9ZZZZ</name>
<dbReference type="Gene3D" id="3.30.470.20">
    <property type="entry name" value="ATP-grasp fold, B domain"/>
    <property type="match status" value="1"/>
</dbReference>
<reference evidence="8" key="1">
    <citation type="submission" date="2020-05" db="EMBL/GenBank/DDBJ databases">
        <authorList>
            <person name="Chiriac C."/>
            <person name="Salcher M."/>
            <person name="Ghai R."/>
            <person name="Kavagutti S V."/>
        </authorList>
    </citation>
    <scope>NUCLEOTIDE SEQUENCE</scope>
</reference>
<comment type="pathway">
    <text evidence="1">Purine metabolism; IMP biosynthesis via de novo pathway; 5-amino-1-(5-phospho-D-ribosyl)imidazole-4-carboxamide from 5-amino-1-(5-phospho-D-ribosyl)imidazole-4-carboxylate: step 1/2.</text>
</comment>
<keyword evidence="4" id="KW-0547">Nucleotide-binding</keyword>
<dbReference type="EMBL" id="CAFABE010000065">
    <property type="protein sequence ID" value="CAB4831817.1"/>
    <property type="molecule type" value="Genomic_DNA"/>
</dbReference>
<dbReference type="EMBL" id="CAFBPM010000006">
    <property type="protein sequence ID" value="CAB5019757.1"/>
    <property type="molecule type" value="Genomic_DNA"/>
</dbReference>
<evidence type="ECO:0000256" key="4">
    <source>
        <dbReference type="ARBA" id="ARBA00022741"/>
    </source>
</evidence>
<dbReference type="GO" id="GO:0005737">
    <property type="term" value="C:cytoplasm"/>
    <property type="evidence" value="ECO:0007669"/>
    <property type="project" value="TreeGrafter"/>
</dbReference>
<evidence type="ECO:0000256" key="6">
    <source>
        <dbReference type="ARBA" id="ARBA00022840"/>
    </source>
</evidence>
<evidence type="ECO:0000256" key="5">
    <source>
        <dbReference type="ARBA" id="ARBA00022755"/>
    </source>
</evidence>
<dbReference type="AlphaFoldDB" id="A0A6J7AG92"/>
<evidence type="ECO:0000256" key="1">
    <source>
        <dbReference type="ARBA" id="ARBA00004672"/>
    </source>
</evidence>
<dbReference type="CDD" id="cd01414">
    <property type="entry name" value="SAICAR_synt_Sc"/>
    <property type="match status" value="1"/>
</dbReference>
<feature type="domain" description="SAICAR synthetase/ADE2 N-terminal" evidence="7">
    <location>
        <begin position="16"/>
        <end position="267"/>
    </location>
</feature>
<evidence type="ECO:0000256" key="3">
    <source>
        <dbReference type="ARBA" id="ARBA00022598"/>
    </source>
</evidence>
<evidence type="ECO:0000256" key="2">
    <source>
        <dbReference type="ARBA" id="ARBA00012217"/>
    </source>
</evidence>
<dbReference type="UniPathway" id="UPA00074">
    <property type="reaction ID" value="UER00131"/>
</dbReference>
<dbReference type="Gene3D" id="3.30.200.20">
    <property type="entry name" value="Phosphorylase Kinase, domain 1"/>
    <property type="match status" value="1"/>
</dbReference>
<dbReference type="SUPFAM" id="SSF56104">
    <property type="entry name" value="SAICAR synthase-like"/>
    <property type="match status" value="1"/>
</dbReference>
<keyword evidence="6" id="KW-0067">ATP-binding</keyword>